<dbReference type="CDD" id="cd11386">
    <property type="entry name" value="MCP_signal"/>
    <property type="match status" value="1"/>
</dbReference>
<dbReference type="InterPro" id="IPR003660">
    <property type="entry name" value="HAMP_dom"/>
</dbReference>
<comment type="subcellular location">
    <subcellularLocation>
        <location evidence="1">Membrane</location>
    </subcellularLocation>
</comment>
<keyword evidence="11" id="KW-1185">Reference proteome</keyword>
<dbReference type="Gene3D" id="1.10.287.950">
    <property type="entry name" value="Methyl-accepting chemotaxis protein"/>
    <property type="match status" value="1"/>
</dbReference>
<dbReference type="GO" id="GO:0006935">
    <property type="term" value="P:chemotaxis"/>
    <property type="evidence" value="ECO:0007669"/>
    <property type="project" value="TreeGrafter"/>
</dbReference>
<dbReference type="GO" id="GO:0007165">
    <property type="term" value="P:signal transduction"/>
    <property type="evidence" value="ECO:0007669"/>
    <property type="project" value="UniProtKB-KW"/>
</dbReference>
<comment type="caution">
    <text evidence="10">The sequence shown here is derived from an EMBL/GenBank/DDBJ whole genome shotgun (WGS) entry which is preliminary data.</text>
</comment>
<dbReference type="InterPro" id="IPR051310">
    <property type="entry name" value="MCP_chemotaxis"/>
</dbReference>
<dbReference type="Pfam" id="PF00015">
    <property type="entry name" value="MCPsignal"/>
    <property type="match status" value="1"/>
</dbReference>
<proteinExistence type="inferred from homology"/>
<dbReference type="SMART" id="SM00283">
    <property type="entry name" value="MA"/>
    <property type="match status" value="1"/>
</dbReference>
<dbReference type="NCBIfam" id="TIGR00229">
    <property type="entry name" value="sensory_box"/>
    <property type="match status" value="1"/>
</dbReference>
<keyword evidence="6" id="KW-1133">Transmembrane helix</keyword>
<dbReference type="RefSeq" id="WP_158636342.1">
    <property type="nucleotide sequence ID" value="NZ_VLKP01000011.1"/>
</dbReference>
<feature type="domain" description="HAMP" evidence="9">
    <location>
        <begin position="437"/>
        <end position="489"/>
    </location>
</feature>
<feature type="domain" description="Methyl-accepting transducer" evidence="7">
    <location>
        <begin position="494"/>
        <end position="723"/>
    </location>
</feature>
<keyword evidence="6" id="KW-0472">Membrane</keyword>
<evidence type="ECO:0000256" key="3">
    <source>
        <dbReference type="ARBA" id="ARBA00023224"/>
    </source>
</evidence>
<sequence>MRKNLPVTGKEFDLADSDRLTSRTDLRGVITRVNQDFVRVSGFTEAELIGQPHNLIRHPDMPAAAFADFWATLQAGRPWVGLVKNRRKNGDHYWVEAQATPVYEDGKLAGYMSVRRKASRERIVAAERDYATLRTGNSALRIRHGHVALPDRLRQLNPLWLLSLRQRMMLSGLGVAVFGGAMTLLASRGAGIPLLLGMSAIATAMTVYSMWWLSHDVVDRLDDAVDEFRHIAGGDYGRDIRVDRDDEVGRVLMALKSMQIRQGFLIEDQTRRANEAIRIRRALDAADANVMVADHDHTIVYANPSMLGLLRTAQSDLRQHLPEFDADHVIGRSIDLFHRDPTHQHTLLDTLQDTHHATIRAGGRTLDLLITPVRNERDERIGVVTEWRDRTVELALEREVQELVDAAARGDLGRRLALDDKQGFLRVLSQGIHRLLEATSASLLETRTVLSALADGDLRPRIASHMEGVFGELKDSTNATLDHLDGMVATIRDTSTAIDHAAAEIAAGNDDLSRRTEQQAASLEETAASMQELTSTVRQNAQSAGEANRLAHEAAAIAADGGQVVGNVVQSMQAIRERSDRIADIIGVIDGIAFQTNILALNAAVEAARAGEEGRGFAVVAGEVRALAQRSAAAAREIKQLITDSVAEIRGGATLAQQAGATMDQVVGSIRQVSELVAGINAASREQSMGIEQVNQAVMQMEETTQQNAALVEQAAAAAASMADQSAQLQRTVAEFRLAGTAA</sequence>
<comment type="similarity">
    <text evidence="4">Belongs to the methyl-accepting chemotaxis (MCP) protein family.</text>
</comment>
<accession>A0A562LK57</accession>
<dbReference type="PROSITE" id="PS50885">
    <property type="entry name" value="HAMP"/>
    <property type="match status" value="2"/>
</dbReference>
<dbReference type="Pfam" id="PF13188">
    <property type="entry name" value="PAS_8"/>
    <property type="match status" value="1"/>
</dbReference>
<dbReference type="Pfam" id="PF08447">
    <property type="entry name" value="PAS_3"/>
    <property type="match status" value="1"/>
</dbReference>
<evidence type="ECO:0000256" key="1">
    <source>
        <dbReference type="ARBA" id="ARBA00004370"/>
    </source>
</evidence>
<dbReference type="SUPFAM" id="SSF58104">
    <property type="entry name" value="Methyl-accepting chemotaxis protein (MCP) signaling domain"/>
    <property type="match status" value="1"/>
</dbReference>
<dbReference type="InterPro" id="IPR013655">
    <property type="entry name" value="PAS_fold_3"/>
</dbReference>
<evidence type="ECO:0000259" key="9">
    <source>
        <dbReference type="PROSITE" id="PS50885"/>
    </source>
</evidence>
<dbReference type="GO" id="GO:0005886">
    <property type="term" value="C:plasma membrane"/>
    <property type="evidence" value="ECO:0007669"/>
    <property type="project" value="TreeGrafter"/>
</dbReference>
<evidence type="ECO:0000256" key="5">
    <source>
        <dbReference type="PROSITE-ProRule" id="PRU00284"/>
    </source>
</evidence>
<dbReference type="Pfam" id="PF00672">
    <property type="entry name" value="HAMP"/>
    <property type="match status" value="1"/>
</dbReference>
<evidence type="ECO:0000256" key="2">
    <source>
        <dbReference type="ARBA" id="ARBA00022481"/>
    </source>
</evidence>
<dbReference type="EMBL" id="VLKP01000011">
    <property type="protein sequence ID" value="TWI07997.1"/>
    <property type="molecule type" value="Genomic_DNA"/>
</dbReference>
<dbReference type="InterPro" id="IPR004089">
    <property type="entry name" value="MCPsignal_dom"/>
</dbReference>
<evidence type="ECO:0000313" key="11">
    <source>
        <dbReference type="Proteomes" id="UP000316471"/>
    </source>
</evidence>
<dbReference type="PROSITE" id="PS50112">
    <property type="entry name" value="PAS"/>
    <property type="match status" value="1"/>
</dbReference>
<dbReference type="SMART" id="SM00091">
    <property type="entry name" value="PAS"/>
    <property type="match status" value="2"/>
</dbReference>
<dbReference type="PROSITE" id="PS50111">
    <property type="entry name" value="CHEMOTAXIS_TRANSDUC_2"/>
    <property type="match status" value="1"/>
</dbReference>
<gene>
    <name evidence="10" type="ORF">IP93_02605</name>
</gene>
<dbReference type="Gene3D" id="6.10.340.10">
    <property type="match status" value="1"/>
</dbReference>
<feature type="domain" description="HAMP" evidence="9">
    <location>
        <begin position="215"/>
        <end position="267"/>
    </location>
</feature>
<evidence type="ECO:0000259" key="7">
    <source>
        <dbReference type="PROSITE" id="PS50111"/>
    </source>
</evidence>
<dbReference type="FunFam" id="1.10.287.950:FF:000001">
    <property type="entry name" value="Methyl-accepting chemotaxis sensory transducer"/>
    <property type="match status" value="1"/>
</dbReference>
<dbReference type="InterPro" id="IPR000014">
    <property type="entry name" value="PAS"/>
</dbReference>
<dbReference type="SMART" id="SM00086">
    <property type="entry name" value="PAC"/>
    <property type="match status" value="1"/>
</dbReference>
<feature type="transmembrane region" description="Helical" evidence="6">
    <location>
        <begin position="168"/>
        <end position="186"/>
    </location>
</feature>
<dbReference type="Proteomes" id="UP000316471">
    <property type="component" value="Unassembled WGS sequence"/>
</dbReference>
<evidence type="ECO:0000259" key="8">
    <source>
        <dbReference type="PROSITE" id="PS50112"/>
    </source>
</evidence>
<dbReference type="CDD" id="cd00130">
    <property type="entry name" value="PAS"/>
    <property type="match status" value="2"/>
</dbReference>
<evidence type="ECO:0000256" key="4">
    <source>
        <dbReference type="ARBA" id="ARBA00029447"/>
    </source>
</evidence>
<name>A0A562LK57_9GAMM</name>
<evidence type="ECO:0000313" key="10">
    <source>
        <dbReference type="EMBL" id="TWI07997.1"/>
    </source>
</evidence>
<dbReference type="PANTHER" id="PTHR43531">
    <property type="entry name" value="PROTEIN ICFG"/>
    <property type="match status" value="1"/>
</dbReference>
<dbReference type="Pfam" id="PF18947">
    <property type="entry name" value="HAMP_2"/>
    <property type="match status" value="1"/>
</dbReference>
<dbReference type="AlphaFoldDB" id="A0A562LK57"/>
<dbReference type="InterPro" id="IPR035965">
    <property type="entry name" value="PAS-like_dom_sf"/>
</dbReference>
<dbReference type="SMART" id="SM00304">
    <property type="entry name" value="HAMP"/>
    <property type="match status" value="2"/>
</dbReference>
<dbReference type="Gene3D" id="3.30.450.20">
    <property type="entry name" value="PAS domain"/>
    <property type="match status" value="2"/>
</dbReference>
<keyword evidence="2" id="KW-0488">Methylation</keyword>
<organism evidence="10 11">
    <name type="scientific">Aerolutibacter ruishenii</name>
    <dbReference type="NCBI Taxonomy" id="686800"/>
    <lineage>
        <taxon>Bacteria</taxon>
        <taxon>Pseudomonadati</taxon>
        <taxon>Pseudomonadota</taxon>
        <taxon>Gammaproteobacteria</taxon>
        <taxon>Lysobacterales</taxon>
        <taxon>Lysobacteraceae</taxon>
        <taxon>Aerolutibacter</taxon>
    </lineage>
</organism>
<protein>
    <submittedName>
        <fullName evidence="10">Methyl-accepting chemotaxis sensory transducer with Pas/Pac sensor</fullName>
    </submittedName>
</protein>
<dbReference type="PANTHER" id="PTHR43531:SF14">
    <property type="entry name" value="METHYL-ACCEPTING CHEMOTAXIS PROTEIN I-RELATED"/>
    <property type="match status" value="1"/>
</dbReference>
<dbReference type="GO" id="GO:0004888">
    <property type="term" value="F:transmembrane signaling receptor activity"/>
    <property type="evidence" value="ECO:0007669"/>
    <property type="project" value="TreeGrafter"/>
</dbReference>
<keyword evidence="3 5" id="KW-0807">Transducer</keyword>
<reference evidence="10 11" key="1">
    <citation type="journal article" date="2015" name="Stand. Genomic Sci.">
        <title>Genomic Encyclopedia of Bacterial and Archaeal Type Strains, Phase III: the genomes of soil and plant-associated and newly described type strains.</title>
        <authorList>
            <person name="Whitman W.B."/>
            <person name="Woyke T."/>
            <person name="Klenk H.P."/>
            <person name="Zhou Y."/>
            <person name="Lilburn T.G."/>
            <person name="Beck B.J."/>
            <person name="De Vos P."/>
            <person name="Vandamme P."/>
            <person name="Eisen J.A."/>
            <person name="Garrity G."/>
            <person name="Hugenholtz P."/>
            <person name="Kyrpides N.C."/>
        </authorList>
    </citation>
    <scope>NUCLEOTIDE SEQUENCE [LARGE SCALE GENOMIC DNA]</scope>
    <source>
        <strain evidence="10 11">CGMCC 1.10136</strain>
    </source>
</reference>
<evidence type="ECO:0000256" key="6">
    <source>
        <dbReference type="SAM" id="Phobius"/>
    </source>
</evidence>
<dbReference type="SUPFAM" id="SSF55785">
    <property type="entry name" value="PYP-like sensor domain (PAS domain)"/>
    <property type="match status" value="2"/>
</dbReference>
<feature type="domain" description="PAS" evidence="8">
    <location>
        <begin position="25"/>
        <end position="60"/>
    </location>
</feature>
<keyword evidence="6" id="KW-0812">Transmembrane</keyword>
<dbReference type="OrthoDB" id="8744489at2"/>
<dbReference type="InterPro" id="IPR001610">
    <property type="entry name" value="PAC"/>
</dbReference>